<dbReference type="Proteomes" id="UP000187203">
    <property type="component" value="Unassembled WGS sequence"/>
</dbReference>
<organism evidence="1 2">
    <name type="scientific">Corchorus olitorius</name>
    <dbReference type="NCBI Taxonomy" id="93759"/>
    <lineage>
        <taxon>Eukaryota</taxon>
        <taxon>Viridiplantae</taxon>
        <taxon>Streptophyta</taxon>
        <taxon>Embryophyta</taxon>
        <taxon>Tracheophyta</taxon>
        <taxon>Spermatophyta</taxon>
        <taxon>Magnoliopsida</taxon>
        <taxon>eudicotyledons</taxon>
        <taxon>Gunneridae</taxon>
        <taxon>Pentapetalae</taxon>
        <taxon>rosids</taxon>
        <taxon>malvids</taxon>
        <taxon>Malvales</taxon>
        <taxon>Malvaceae</taxon>
        <taxon>Grewioideae</taxon>
        <taxon>Apeibeae</taxon>
        <taxon>Corchorus</taxon>
    </lineage>
</organism>
<proteinExistence type="predicted"/>
<reference evidence="2" key="1">
    <citation type="submission" date="2013-09" db="EMBL/GenBank/DDBJ databases">
        <title>Corchorus olitorius genome sequencing.</title>
        <authorList>
            <person name="Alam M."/>
            <person name="Haque M.S."/>
            <person name="Islam M.S."/>
            <person name="Emdad E.M."/>
            <person name="Islam M.M."/>
            <person name="Ahmed B."/>
            <person name="Halim A."/>
            <person name="Hossen Q.M.M."/>
            <person name="Hossain M.Z."/>
            <person name="Ahmed R."/>
            <person name="Khan M.M."/>
            <person name="Islam R."/>
            <person name="Rashid M.M."/>
            <person name="Khan S.A."/>
            <person name="Rahman M.S."/>
            <person name="Alam M."/>
            <person name="Yahiya A.S."/>
            <person name="Khan M.S."/>
            <person name="Azam M.S."/>
            <person name="Haque T."/>
            <person name="Lashkar M.Z.H."/>
            <person name="Akhand A.I."/>
            <person name="Morshed G."/>
            <person name="Roy S."/>
            <person name="Uddin K.S."/>
            <person name="Rabeya T."/>
            <person name="Hossain A.S."/>
            <person name="Chowdhury A."/>
            <person name="Snigdha A.R."/>
            <person name="Mortoza M.S."/>
            <person name="Matin S.A."/>
            <person name="Hoque S.M.E."/>
            <person name="Islam M.K."/>
            <person name="Roy D.K."/>
            <person name="Haider R."/>
            <person name="Moosa M.M."/>
            <person name="Elias S.M."/>
            <person name="Hasan A.M."/>
            <person name="Jahan S."/>
            <person name="Shafiuddin M."/>
            <person name="Mahmood N."/>
            <person name="Shommy N.S."/>
        </authorList>
    </citation>
    <scope>NUCLEOTIDE SEQUENCE [LARGE SCALE GENOMIC DNA]</scope>
    <source>
        <strain evidence="2">cv. O-4</strain>
    </source>
</reference>
<gene>
    <name evidence="1" type="ORF">COLO4_27499</name>
</gene>
<comment type="caution">
    <text evidence="1">The sequence shown here is derived from an EMBL/GenBank/DDBJ whole genome shotgun (WGS) entry which is preliminary data.</text>
</comment>
<dbReference type="EMBL" id="AWUE01019621">
    <property type="protein sequence ID" value="OMO72715.1"/>
    <property type="molecule type" value="Genomic_DNA"/>
</dbReference>
<keyword evidence="2" id="KW-1185">Reference proteome</keyword>
<name>A0A1R3HQR1_9ROSI</name>
<evidence type="ECO:0000313" key="1">
    <source>
        <dbReference type="EMBL" id="OMO72715.1"/>
    </source>
</evidence>
<evidence type="ECO:0000313" key="2">
    <source>
        <dbReference type="Proteomes" id="UP000187203"/>
    </source>
</evidence>
<dbReference type="AlphaFoldDB" id="A0A1R3HQR1"/>
<sequence>MKGKSFVQDFLCVFNGRTQKRKGEISVFIKRRRKKMERCVQCVIKECQLSRMRGCSHREWDKNELGW</sequence>
<accession>A0A1R3HQR1</accession>
<protein>
    <submittedName>
        <fullName evidence="1">Uncharacterized protein</fullName>
    </submittedName>
</protein>